<dbReference type="PANTHER" id="PTHR12677">
    <property type="entry name" value="GOLGI APPARATUS MEMBRANE PROTEIN TVP38-RELATED"/>
    <property type="match status" value="1"/>
</dbReference>
<evidence type="ECO:0000259" key="7">
    <source>
        <dbReference type="Pfam" id="PF09335"/>
    </source>
</evidence>
<dbReference type="AlphaFoldDB" id="A0A9D1G606"/>
<dbReference type="EMBL" id="DVJS01000128">
    <property type="protein sequence ID" value="HIS97349.1"/>
    <property type="molecule type" value="Genomic_DNA"/>
</dbReference>
<keyword evidence="4 6" id="KW-1133">Transmembrane helix</keyword>
<proteinExistence type="inferred from homology"/>
<dbReference type="PANTHER" id="PTHR12677:SF49">
    <property type="entry name" value="TVP38_TMEM64 FAMILY MEMBRANE PROTEIN"/>
    <property type="match status" value="1"/>
</dbReference>
<evidence type="ECO:0000256" key="6">
    <source>
        <dbReference type="RuleBase" id="RU366058"/>
    </source>
</evidence>
<feature type="transmembrane region" description="Helical" evidence="6">
    <location>
        <begin position="12"/>
        <end position="33"/>
    </location>
</feature>
<evidence type="ECO:0000313" key="8">
    <source>
        <dbReference type="EMBL" id="HIS97349.1"/>
    </source>
</evidence>
<reference evidence="8" key="2">
    <citation type="journal article" date="2021" name="PeerJ">
        <title>Extensive microbial diversity within the chicken gut microbiome revealed by metagenomics and culture.</title>
        <authorList>
            <person name="Gilroy R."/>
            <person name="Ravi A."/>
            <person name="Getino M."/>
            <person name="Pursley I."/>
            <person name="Horton D.L."/>
            <person name="Alikhan N.F."/>
            <person name="Baker D."/>
            <person name="Gharbi K."/>
            <person name="Hall N."/>
            <person name="Watson M."/>
            <person name="Adriaenssens E.M."/>
            <person name="Foster-Nyarko E."/>
            <person name="Jarju S."/>
            <person name="Secka A."/>
            <person name="Antonio M."/>
            <person name="Oren A."/>
            <person name="Chaudhuri R.R."/>
            <person name="La Ragione R."/>
            <person name="Hildebrand F."/>
            <person name="Pallen M.J."/>
        </authorList>
    </citation>
    <scope>NUCLEOTIDE SEQUENCE</scope>
    <source>
        <strain evidence="8">ChiHecec3B27-6122</strain>
    </source>
</reference>
<dbReference type="InterPro" id="IPR032816">
    <property type="entry name" value="VTT_dom"/>
</dbReference>
<evidence type="ECO:0000256" key="5">
    <source>
        <dbReference type="ARBA" id="ARBA00023136"/>
    </source>
</evidence>
<accession>A0A9D1G606</accession>
<keyword evidence="3 6" id="KW-0812">Transmembrane</keyword>
<gene>
    <name evidence="8" type="ORF">IAD42_05185</name>
</gene>
<comment type="caution">
    <text evidence="8">The sequence shown here is derived from an EMBL/GenBank/DDBJ whole genome shotgun (WGS) entry which is preliminary data.</text>
</comment>
<dbReference type="GO" id="GO:0005886">
    <property type="term" value="C:plasma membrane"/>
    <property type="evidence" value="ECO:0007669"/>
    <property type="project" value="UniProtKB-SubCell"/>
</dbReference>
<feature type="transmembrane region" description="Helical" evidence="6">
    <location>
        <begin position="45"/>
        <end position="70"/>
    </location>
</feature>
<dbReference type="InterPro" id="IPR015414">
    <property type="entry name" value="TMEM64"/>
</dbReference>
<feature type="transmembrane region" description="Helical" evidence="6">
    <location>
        <begin position="127"/>
        <end position="149"/>
    </location>
</feature>
<sequence length="193" mass="21206">MNGRADRFRLLLTVLLAALLVISAAFLLWGWLTGRFSSVEGMREYIGAFGLLGPVVLTVIQALQVVLPVLPGFFGCIVGASLFGAAGGFWCNYIGISAGSIAAFLLAKRFGVPLVKKMVPMEKYSRWVEWVNGKRSCTAVLFLAILLPLAPDDFLCYFSGLTGMSTRRFTWIIVSGKPWCILAYSLFFAYIIK</sequence>
<protein>
    <recommendedName>
        <fullName evidence="6">TVP38/TMEM64 family membrane protein</fullName>
    </recommendedName>
</protein>
<dbReference type="Proteomes" id="UP000886876">
    <property type="component" value="Unassembled WGS sequence"/>
</dbReference>
<reference evidence="8" key="1">
    <citation type="submission" date="2020-10" db="EMBL/GenBank/DDBJ databases">
        <authorList>
            <person name="Gilroy R."/>
        </authorList>
    </citation>
    <scope>NUCLEOTIDE SEQUENCE</scope>
    <source>
        <strain evidence="8">ChiHecec3B27-6122</strain>
    </source>
</reference>
<keyword evidence="5 6" id="KW-0472">Membrane</keyword>
<evidence type="ECO:0000256" key="1">
    <source>
        <dbReference type="ARBA" id="ARBA00004651"/>
    </source>
</evidence>
<feature type="transmembrane region" description="Helical" evidence="6">
    <location>
        <begin position="169"/>
        <end position="192"/>
    </location>
</feature>
<name>A0A9D1G606_9FIRM</name>
<evidence type="ECO:0000313" key="9">
    <source>
        <dbReference type="Proteomes" id="UP000886876"/>
    </source>
</evidence>
<evidence type="ECO:0000256" key="2">
    <source>
        <dbReference type="ARBA" id="ARBA00022475"/>
    </source>
</evidence>
<comment type="subcellular location">
    <subcellularLocation>
        <location evidence="1 6">Cell membrane</location>
        <topology evidence="1 6">Multi-pass membrane protein</topology>
    </subcellularLocation>
</comment>
<organism evidence="8 9">
    <name type="scientific">Candidatus Scatomorpha pullistercoris</name>
    <dbReference type="NCBI Taxonomy" id="2840929"/>
    <lineage>
        <taxon>Bacteria</taxon>
        <taxon>Bacillati</taxon>
        <taxon>Bacillota</taxon>
        <taxon>Clostridia</taxon>
        <taxon>Eubacteriales</taxon>
        <taxon>Candidatus Scatomorpha</taxon>
    </lineage>
</organism>
<dbReference type="Pfam" id="PF09335">
    <property type="entry name" value="VTT_dom"/>
    <property type="match status" value="1"/>
</dbReference>
<comment type="similarity">
    <text evidence="6">Belongs to the TVP38/TMEM64 family.</text>
</comment>
<evidence type="ECO:0000256" key="3">
    <source>
        <dbReference type="ARBA" id="ARBA00022692"/>
    </source>
</evidence>
<keyword evidence="2 6" id="KW-1003">Cell membrane</keyword>
<feature type="domain" description="VTT" evidence="7">
    <location>
        <begin position="71"/>
        <end position="187"/>
    </location>
</feature>
<evidence type="ECO:0000256" key="4">
    <source>
        <dbReference type="ARBA" id="ARBA00022989"/>
    </source>
</evidence>
<feature type="transmembrane region" description="Helical" evidence="6">
    <location>
        <begin position="82"/>
        <end position="106"/>
    </location>
</feature>